<dbReference type="GO" id="GO:0022857">
    <property type="term" value="F:transmembrane transporter activity"/>
    <property type="evidence" value="ECO:0007669"/>
    <property type="project" value="InterPro"/>
</dbReference>
<evidence type="ECO:0000256" key="8">
    <source>
        <dbReference type="SAM" id="Phobius"/>
    </source>
</evidence>
<evidence type="ECO:0000256" key="2">
    <source>
        <dbReference type="ARBA" id="ARBA00007935"/>
    </source>
</evidence>
<comment type="caution">
    <text evidence="9">The sequence shown here is derived from an EMBL/GenBank/DDBJ whole genome shotgun (WGS) entry which is preliminary data.</text>
</comment>
<dbReference type="RefSeq" id="WP_004339234.1">
    <property type="nucleotide sequence ID" value="NZ_AMXE01000045.1"/>
</dbReference>
<keyword evidence="4" id="KW-1003">Cell membrane</keyword>
<dbReference type="InterPro" id="IPR037294">
    <property type="entry name" value="ABC_BtuC-like"/>
</dbReference>
<feature type="transmembrane region" description="Helical" evidence="8">
    <location>
        <begin position="120"/>
        <end position="141"/>
    </location>
</feature>
<organism evidence="9 10">
    <name type="scientific">Thauera linaloolentis (strain DSM 12138 / JCM 21573 / CCUG 41526 / CIP 105981 / IAM 15112 / NBRC 102519 / 47Lol)</name>
    <dbReference type="NCBI Taxonomy" id="1123367"/>
    <lineage>
        <taxon>Bacteria</taxon>
        <taxon>Pseudomonadati</taxon>
        <taxon>Pseudomonadota</taxon>
        <taxon>Betaproteobacteria</taxon>
        <taxon>Rhodocyclales</taxon>
        <taxon>Zoogloeaceae</taxon>
        <taxon>Thauera</taxon>
    </lineage>
</organism>
<feature type="transmembrane region" description="Helical" evidence="8">
    <location>
        <begin position="91"/>
        <end position="108"/>
    </location>
</feature>
<keyword evidence="10" id="KW-1185">Reference proteome</keyword>
<evidence type="ECO:0000256" key="6">
    <source>
        <dbReference type="ARBA" id="ARBA00022989"/>
    </source>
</evidence>
<evidence type="ECO:0000256" key="5">
    <source>
        <dbReference type="ARBA" id="ARBA00022692"/>
    </source>
</evidence>
<evidence type="ECO:0000313" key="10">
    <source>
        <dbReference type="Proteomes" id="UP000013232"/>
    </source>
</evidence>
<dbReference type="STRING" id="1123367.GCA_000621305_00598"/>
<sequence length="368" mass="38136">MENRANLAGDGASQAASPPRRRMPMLLLALMGLLLLSITFGITLGPVEISPASVWRIAGHELALRLGIASAPGEWTLAQHQIVWLIRMPRVLLAALVGAGLAVVGVTMQAMVRNPLADPYLLGVSSGASVGAVLVLAYGVLGFAGVYALSLGAFAGALLACVAVYWLAHSGGRLLAPRLILGGVAIGYCLGGITSLVTLTAGQRELANAVLSWTLGSLAGTRWDELGLPALVLALGIAWLLLQARALNALLTGDETASTLGVDTTRVRRVLFVLVSLLTGVMVAVSGAIGFIGLMVPHITRMLVGTEHRRVLPVAALVGAVFLVWVDAVARVAFAPTELPVGIITALIGGPFFVWLLLRRGLSPGAGR</sequence>
<gene>
    <name evidence="9" type="ORF">C666_11975</name>
</gene>
<dbReference type="InterPro" id="IPR000522">
    <property type="entry name" value="ABC_transptr_permease_BtuC"/>
</dbReference>
<accession>N6Y5V3</accession>
<keyword evidence="6 8" id="KW-1133">Transmembrane helix</keyword>
<dbReference type="eggNOG" id="COG0609">
    <property type="taxonomic scope" value="Bacteria"/>
</dbReference>
<feature type="transmembrane region" description="Helical" evidence="8">
    <location>
        <begin position="179"/>
        <end position="200"/>
    </location>
</feature>
<dbReference type="PANTHER" id="PTHR30472:SF67">
    <property type="entry name" value="PERMEASE OF ABC TRANSPORTER-RELATED"/>
    <property type="match status" value="1"/>
</dbReference>
<dbReference type="GO" id="GO:0005886">
    <property type="term" value="C:plasma membrane"/>
    <property type="evidence" value="ECO:0007669"/>
    <property type="project" value="UniProtKB-SubCell"/>
</dbReference>
<evidence type="ECO:0000256" key="1">
    <source>
        <dbReference type="ARBA" id="ARBA00004651"/>
    </source>
</evidence>
<dbReference type="EMBL" id="AMXE01000045">
    <property type="protein sequence ID" value="ENO86965.1"/>
    <property type="molecule type" value="Genomic_DNA"/>
</dbReference>
<protein>
    <submittedName>
        <fullName evidence="9">Transport system permease</fullName>
    </submittedName>
</protein>
<keyword evidence="7 8" id="KW-0472">Membrane</keyword>
<evidence type="ECO:0000256" key="7">
    <source>
        <dbReference type="ARBA" id="ARBA00023136"/>
    </source>
</evidence>
<evidence type="ECO:0000256" key="3">
    <source>
        <dbReference type="ARBA" id="ARBA00022448"/>
    </source>
</evidence>
<keyword evidence="3" id="KW-0813">Transport</keyword>
<dbReference type="Pfam" id="PF01032">
    <property type="entry name" value="FecCD"/>
    <property type="match status" value="1"/>
</dbReference>
<feature type="transmembrane region" description="Helical" evidence="8">
    <location>
        <begin position="339"/>
        <end position="358"/>
    </location>
</feature>
<keyword evidence="5 8" id="KW-0812">Transmembrane</keyword>
<feature type="transmembrane region" description="Helical" evidence="8">
    <location>
        <begin position="147"/>
        <end position="167"/>
    </location>
</feature>
<evidence type="ECO:0000313" key="9">
    <source>
        <dbReference type="EMBL" id="ENO86965.1"/>
    </source>
</evidence>
<proteinExistence type="inferred from homology"/>
<feature type="transmembrane region" description="Helical" evidence="8">
    <location>
        <begin position="271"/>
        <end position="299"/>
    </location>
</feature>
<name>N6Y5V3_THAL4</name>
<dbReference type="PANTHER" id="PTHR30472">
    <property type="entry name" value="FERRIC ENTEROBACTIN TRANSPORT SYSTEM PERMEASE PROTEIN"/>
    <property type="match status" value="1"/>
</dbReference>
<evidence type="ECO:0000256" key="4">
    <source>
        <dbReference type="ARBA" id="ARBA00022475"/>
    </source>
</evidence>
<dbReference type="CDD" id="cd06550">
    <property type="entry name" value="TM_ABC_iron-siderophores_like"/>
    <property type="match status" value="1"/>
</dbReference>
<dbReference type="GO" id="GO:0033214">
    <property type="term" value="P:siderophore-iron import into cell"/>
    <property type="evidence" value="ECO:0007669"/>
    <property type="project" value="TreeGrafter"/>
</dbReference>
<feature type="transmembrane region" description="Helical" evidence="8">
    <location>
        <begin position="311"/>
        <end position="333"/>
    </location>
</feature>
<feature type="transmembrane region" description="Helical" evidence="8">
    <location>
        <begin position="230"/>
        <end position="251"/>
    </location>
</feature>
<reference evidence="9 10" key="1">
    <citation type="submission" date="2012-09" db="EMBL/GenBank/DDBJ databases">
        <title>Draft Genome Sequences of 6 Strains from Genus Thauera.</title>
        <authorList>
            <person name="Liu B."/>
            <person name="Shapleigh J.P."/>
            <person name="Frostegard A.H."/>
        </authorList>
    </citation>
    <scope>NUCLEOTIDE SEQUENCE [LARGE SCALE GENOMIC DNA]</scope>
    <source>
        <strain evidence="10">47Lol / DSM 12138</strain>
    </source>
</reference>
<dbReference type="AlphaFoldDB" id="N6Y5V3"/>
<comment type="similarity">
    <text evidence="2">Belongs to the binding-protein-dependent transport system permease family. FecCD subfamily.</text>
</comment>
<dbReference type="FunFam" id="1.10.3470.10:FF:000001">
    <property type="entry name" value="Vitamin B12 ABC transporter permease BtuC"/>
    <property type="match status" value="1"/>
</dbReference>
<dbReference type="SUPFAM" id="SSF81345">
    <property type="entry name" value="ABC transporter involved in vitamin B12 uptake, BtuC"/>
    <property type="match status" value="1"/>
</dbReference>
<dbReference type="Proteomes" id="UP000013232">
    <property type="component" value="Unassembled WGS sequence"/>
</dbReference>
<comment type="subcellular location">
    <subcellularLocation>
        <location evidence="1">Cell membrane</location>
        <topology evidence="1">Multi-pass membrane protein</topology>
    </subcellularLocation>
</comment>
<dbReference type="Gene3D" id="1.10.3470.10">
    <property type="entry name" value="ABC transporter involved in vitamin B12 uptake, BtuC"/>
    <property type="match status" value="1"/>
</dbReference>